<dbReference type="Gene3D" id="1.10.230.10">
    <property type="entry name" value="Cytochrome P450-Terp, domain 2"/>
    <property type="match status" value="1"/>
</dbReference>
<organism evidence="7 8">
    <name type="scientific">Desertihabitans brevis</name>
    <dbReference type="NCBI Taxonomy" id="2268447"/>
    <lineage>
        <taxon>Bacteria</taxon>
        <taxon>Bacillati</taxon>
        <taxon>Actinomycetota</taxon>
        <taxon>Actinomycetes</taxon>
        <taxon>Propionibacteriales</taxon>
        <taxon>Propionibacteriaceae</taxon>
        <taxon>Desertihabitans</taxon>
    </lineage>
</organism>
<dbReference type="Pfam" id="PF00285">
    <property type="entry name" value="Citrate_synt"/>
    <property type="match status" value="1"/>
</dbReference>
<keyword evidence="8" id="KW-1185">Reference proteome</keyword>
<evidence type="ECO:0000256" key="4">
    <source>
        <dbReference type="ARBA" id="ARBA00022679"/>
    </source>
</evidence>
<comment type="similarity">
    <text evidence="2">Belongs to the citrate synthase family.</text>
</comment>
<evidence type="ECO:0000313" key="8">
    <source>
        <dbReference type="Proteomes" id="UP000252770"/>
    </source>
</evidence>
<dbReference type="InterPro" id="IPR016142">
    <property type="entry name" value="Citrate_synth-like_lrg_a-sub"/>
</dbReference>
<dbReference type="EMBL" id="QOUI01000004">
    <property type="protein sequence ID" value="RCK69888.1"/>
    <property type="molecule type" value="Genomic_DNA"/>
</dbReference>
<evidence type="ECO:0000256" key="1">
    <source>
        <dbReference type="ARBA" id="ARBA00005163"/>
    </source>
</evidence>
<dbReference type="GO" id="GO:0006099">
    <property type="term" value="P:tricarboxylic acid cycle"/>
    <property type="evidence" value="ECO:0007669"/>
    <property type="project" value="UniProtKB-UniPathway"/>
</dbReference>
<feature type="region of interest" description="Disordered" evidence="5">
    <location>
        <begin position="192"/>
        <end position="218"/>
    </location>
</feature>
<dbReference type="InterPro" id="IPR036969">
    <property type="entry name" value="Citrate_synthase_sf"/>
</dbReference>
<proteinExistence type="inferred from homology"/>
<dbReference type="PANTHER" id="PTHR11739">
    <property type="entry name" value="CITRATE SYNTHASE"/>
    <property type="match status" value="1"/>
</dbReference>
<dbReference type="Pfam" id="PF12728">
    <property type="entry name" value="HTH_17"/>
    <property type="match status" value="1"/>
</dbReference>
<dbReference type="EC" id="2.3.3.16" evidence="3"/>
<feature type="domain" description="Helix-turn-helix" evidence="6">
    <location>
        <begin position="15"/>
        <end position="61"/>
    </location>
</feature>
<dbReference type="Proteomes" id="UP000252770">
    <property type="component" value="Unassembled WGS sequence"/>
</dbReference>
<reference evidence="7 8" key="1">
    <citation type="submission" date="2018-07" db="EMBL/GenBank/DDBJ databases">
        <title>Desertimonas flava gen. nov. sp. nov.</title>
        <authorList>
            <person name="Liu S."/>
        </authorList>
    </citation>
    <scope>NUCLEOTIDE SEQUENCE [LARGE SCALE GENOMIC DNA]</scope>
    <source>
        <strain evidence="7 8">16Sb5-5</strain>
    </source>
</reference>
<evidence type="ECO:0000256" key="2">
    <source>
        <dbReference type="ARBA" id="ARBA00010566"/>
    </source>
</evidence>
<dbReference type="GO" id="GO:0036440">
    <property type="term" value="F:citrate synthase activity"/>
    <property type="evidence" value="ECO:0007669"/>
    <property type="project" value="UniProtKB-EC"/>
</dbReference>
<sequence>MRPVEALRIDGVDHLSAEQVARRLGVKVQTVYAYASRGVLRRRRLPGRRESYFPLAEVEALTSGGGTRRRPPGLSEDVRTALTLVEHDRLSYRGHDVVRLARESTFAEVVALLWGLEPRFETDAETVAAVRRALAPLPGTATLADRVRVLLSVLAADSPDRHDLDPAVVTAAVGRVMATSVACLLSGRPPWPVPGGTPHTPPRDRTHAATRVPPHEGVCRPSLDPPDGGLPAALAAALGVTDTRWVEQACILLADHDMAGSTTAARVAASVRTDPFGALTAALAAFDSPLHGTAGRRVHALLGELLDDPAGTLAHCLHAETVPGFGHVVYETLDPRAELLVEHLARTVDHPLLAATERLSDRLWQRRGLPRTVDLALALGAHLLGGDADLPETVFLHARMAGWTAHVLEEYAEPALRFRLRGVYTGARPT</sequence>
<keyword evidence="4" id="KW-0808">Transferase</keyword>
<evidence type="ECO:0000313" key="7">
    <source>
        <dbReference type="EMBL" id="RCK69888.1"/>
    </source>
</evidence>
<dbReference type="InterPro" id="IPR009061">
    <property type="entry name" value="DNA-bd_dom_put_sf"/>
</dbReference>
<evidence type="ECO:0000259" key="6">
    <source>
        <dbReference type="Pfam" id="PF12728"/>
    </source>
</evidence>
<evidence type="ECO:0000256" key="5">
    <source>
        <dbReference type="SAM" id="MobiDB-lite"/>
    </source>
</evidence>
<dbReference type="InterPro" id="IPR016143">
    <property type="entry name" value="Citrate_synth-like_sm_a-sub"/>
</dbReference>
<dbReference type="Gene3D" id="1.10.580.10">
    <property type="entry name" value="Citrate Synthase, domain 1"/>
    <property type="match status" value="1"/>
</dbReference>
<dbReference type="AlphaFoldDB" id="A0A367YVQ0"/>
<protein>
    <recommendedName>
        <fullName evidence="3">citrate synthase (unknown stereospecificity)</fullName>
        <ecNumber evidence="3">2.3.3.16</ecNumber>
    </recommendedName>
</protein>
<comment type="caution">
    <text evidence="7">The sequence shown here is derived from an EMBL/GenBank/DDBJ whole genome shotgun (WGS) entry which is preliminary data.</text>
</comment>
<name>A0A367YVQ0_9ACTN</name>
<dbReference type="SUPFAM" id="SSF46955">
    <property type="entry name" value="Putative DNA-binding domain"/>
    <property type="match status" value="1"/>
</dbReference>
<dbReference type="GO" id="GO:0005975">
    <property type="term" value="P:carbohydrate metabolic process"/>
    <property type="evidence" value="ECO:0007669"/>
    <property type="project" value="TreeGrafter"/>
</dbReference>
<dbReference type="PANTHER" id="PTHR11739:SF4">
    <property type="entry name" value="CITRATE SYNTHASE, PEROXISOMAL"/>
    <property type="match status" value="1"/>
</dbReference>
<comment type="pathway">
    <text evidence="1">Carbohydrate metabolism; tricarboxylic acid cycle.</text>
</comment>
<dbReference type="SUPFAM" id="SSF48256">
    <property type="entry name" value="Citrate synthase"/>
    <property type="match status" value="1"/>
</dbReference>
<gene>
    <name evidence="7" type="ORF">DT076_07600</name>
</gene>
<dbReference type="RefSeq" id="WP_114126074.1">
    <property type="nucleotide sequence ID" value="NZ_QOUI01000004.1"/>
</dbReference>
<evidence type="ECO:0000256" key="3">
    <source>
        <dbReference type="ARBA" id="ARBA00012972"/>
    </source>
</evidence>
<dbReference type="UniPathway" id="UPA00223"/>
<accession>A0A367YVQ0</accession>
<dbReference type="GO" id="GO:0005829">
    <property type="term" value="C:cytosol"/>
    <property type="evidence" value="ECO:0007669"/>
    <property type="project" value="TreeGrafter"/>
</dbReference>
<dbReference type="InterPro" id="IPR002020">
    <property type="entry name" value="Citrate_synthase"/>
</dbReference>
<dbReference type="InterPro" id="IPR041657">
    <property type="entry name" value="HTH_17"/>
</dbReference>
<feature type="compositionally biased region" description="Basic and acidic residues" evidence="5">
    <location>
        <begin position="201"/>
        <end position="218"/>
    </location>
</feature>